<evidence type="ECO:0000313" key="3">
    <source>
        <dbReference type="RefSeq" id="XP_003249210.2"/>
    </source>
</evidence>
<dbReference type="RefSeq" id="XP_003249210.2">
    <property type="nucleotide sequence ID" value="XM_003249162.4"/>
</dbReference>
<reference evidence="1" key="1">
    <citation type="submission" date="2021-01" db="UniProtKB">
        <authorList>
            <consortium name="EnsemblMetazoa"/>
        </authorList>
    </citation>
    <scope>IDENTIFICATION</scope>
    <source>
        <strain evidence="1">DH4</strain>
    </source>
</reference>
<accession>A0A7M7GDH7</accession>
<dbReference type="Proteomes" id="UP000005203">
    <property type="component" value="Linkage group LG11"/>
</dbReference>
<proteinExistence type="predicted"/>
<reference evidence="3" key="2">
    <citation type="submission" date="2025-04" db="UniProtKB">
        <authorList>
            <consortium name="RefSeq"/>
        </authorList>
    </citation>
    <scope>IDENTIFICATION</scope>
    <source>
        <strain evidence="3">DH4</strain>
        <tissue evidence="3">Whole body</tissue>
    </source>
</reference>
<protein>
    <submittedName>
        <fullName evidence="3">Uncharacterized protein LOC100578524 isoform X2</fullName>
    </submittedName>
</protein>
<dbReference type="GeneID" id="100578524"/>
<organism evidence="1">
    <name type="scientific">Apis mellifera</name>
    <name type="common">Honeybee</name>
    <dbReference type="NCBI Taxonomy" id="7460"/>
    <lineage>
        <taxon>Eukaryota</taxon>
        <taxon>Metazoa</taxon>
        <taxon>Ecdysozoa</taxon>
        <taxon>Arthropoda</taxon>
        <taxon>Hexapoda</taxon>
        <taxon>Insecta</taxon>
        <taxon>Pterygota</taxon>
        <taxon>Neoptera</taxon>
        <taxon>Endopterygota</taxon>
        <taxon>Hymenoptera</taxon>
        <taxon>Apocrita</taxon>
        <taxon>Aculeata</taxon>
        <taxon>Apoidea</taxon>
        <taxon>Anthophila</taxon>
        <taxon>Apidae</taxon>
        <taxon>Apis</taxon>
    </lineage>
</organism>
<name>A0A7M7GDH7_APIME</name>
<dbReference type="AlphaFoldDB" id="A0A7M7GDH7"/>
<dbReference type="KEGG" id="ame:100578524"/>
<sequence>MCGRRACAVYAVYIIPCKPYLYIFRILNVNERIGEEVKWNGEEIWTNKFGGNRWKDSRVEKETDIGRIFERLCSFLERWRKAEEAVENRIYEEGNVKATNLFPYQCGIT</sequence>
<evidence type="ECO:0000313" key="1">
    <source>
        <dbReference type="EnsemblMetazoa" id="XP_003249210"/>
    </source>
</evidence>
<keyword evidence="2" id="KW-1185">Reference proteome</keyword>
<dbReference type="OrthoDB" id="71302at2759"/>
<gene>
    <name evidence="3" type="primary">LOC100578524</name>
</gene>
<dbReference type="EnsemblMetazoa" id="XM_003249162">
    <property type="protein sequence ID" value="XP_003249210"/>
    <property type="gene ID" value="LOC100578524"/>
</dbReference>
<accession>A0A8B6XW88</accession>
<evidence type="ECO:0000313" key="2">
    <source>
        <dbReference type="Proteomes" id="UP000005203"/>
    </source>
</evidence>